<accession>A0ABP1QPS8</accession>
<evidence type="ECO:0008006" key="3">
    <source>
        <dbReference type="Google" id="ProtNLM"/>
    </source>
</evidence>
<dbReference type="Proteomes" id="UP001642540">
    <property type="component" value="Unassembled WGS sequence"/>
</dbReference>
<dbReference type="InterPro" id="IPR038513">
    <property type="entry name" value="FAIM1_dom_sf"/>
</dbReference>
<dbReference type="EMBL" id="CAXLJM020000041">
    <property type="protein sequence ID" value="CAL8109519.1"/>
    <property type="molecule type" value="Genomic_DNA"/>
</dbReference>
<sequence>MTPDINMSESAEVPNKVSSDRVAVWEVPLNSGLFMVEFEHGTTTGKRVVRVNGKEVLRKDWMFKLVGAEEFKIDKTTGRIKIDPVGIFAYRYCLEVDGKSFRQFIERQSKILKSWTTKTVDGTDLRVVLEKDTLDIYVNGEKVETQSDFVDGGTATHFEAANYPATLHALCTGIKKQPIIYSLTFNGEQIAEVNE</sequence>
<dbReference type="InterPro" id="IPR010695">
    <property type="entry name" value="FAIM1"/>
</dbReference>
<gene>
    <name evidence="1" type="ORF">ODALV1_LOCUS13443</name>
</gene>
<dbReference type="PANTHER" id="PTHR13088:SF3">
    <property type="entry name" value="FAS APOPTOTIC INHIBITORY MOLECULE 1"/>
    <property type="match status" value="1"/>
</dbReference>
<dbReference type="PANTHER" id="PTHR13088">
    <property type="entry name" value="FAS APOPTOTIC INHIBITORY MOLECULE FAIM"/>
    <property type="match status" value="1"/>
</dbReference>
<proteinExistence type="predicted"/>
<keyword evidence="2" id="KW-1185">Reference proteome</keyword>
<organism evidence="1 2">
    <name type="scientific">Orchesella dallaii</name>
    <dbReference type="NCBI Taxonomy" id="48710"/>
    <lineage>
        <taxon>Eukaryota</taxon>
        <taxon>Metazoa</taxon>
        <taxon>Ecdysozoa</taxon>
        <taxon>Arthropoda</taxon>
        <taxon>Hexapoda</taxon>
        <taxon>Collembola</taxon>
        <taxon>Entomobryomorpha</taxon>
        <taxon>Entomobryoidea</taxon>
        <taxon>Orchesellidae</taxon>
        <taxon>Orchesellinae</taxon>
        <taxon>Orchesella</taxon>
    </lineage>
</organism>
<comment type="caution">
    <text evidence="1">The sequence shown here is derived from an EMBL/GenBank/DDBJ whole genome shotgun (WGS) entry which is preliminary data.</text>
</comment>
<dbReference type="Gene3D" id="2.40.128.180">
    <property type="match status" value="2"/>
</dbReference>
<name>A0ABP1QPS8_9HEXA</name>
<evidence type="ECO:0000313" key="2">
    <source>
        <dbReference type="Proteomes" id="UP001642540"/>
    </source>
</evidence>
<reference evidence="1 2" key="1">
    <citation type="submission" date="2024-08" db="EMBL/GenBank/DDBJ databases">
        <authorList>
            <person name="Cucini C."/>
            <person name="Frati F."/>
        </authorList>
    </citation>
    <scope>NUCLEOTIDE SEQUENCE [LARGE SCALE GENOMIC DNA]</scope>
</reference>
<protein>
    <recommendedName>
        <fullName evidence="3">Fas apoptotic inhibitory molecule 1</fullName>
    </recommendedName>
</protein>
<dbReference type="Pfam" id="PF06905">
    <property type="entry name" value="FAIM1"/>
    <property type="match status" value="1"/>
</dbReference>
<evidence type="ECO:0000313" key="1">
    <source>
        <dbReference type="EMBL" id="CAL8109519.1"/>
    </source>
</evidence>